<dbReference type="AlphaFoldDB" id="A0A9P7AVV5"/>
<dbReference type="Proteomes" id="UP000807769">
    <property type="component" value="Unassembled WGS sequence"/>
</dbReference>
<dbReference type="EMBL" id="JABBWG010000267">
    <property type="protein sequence ID" value="KAG1796457.1"/>
    <property type="molecule type" value="Genomic_DNA"/>
</dbReference>
<dbReference type="OrthoDB" id="2683571at2759"/>
<name>A0A9P7AVV5_9AGAM</name>
<dbReference type="RefSeq" id="XP_041185349.1">
    <property type="nucleotide sequence ID" value="XM_041341414.1"/>
</dbReference>
<organism evidence="2 3">
    <name type="scientific">Suillus subaureus</name>
    <dbReference type="NCBI Taxonomy" id="48587"/>
    <lineage>
        <taxon>Eukaryota</taxon>
        <taxon>Fungi</taxon>
        <taxon>Dikarya</taxon>
        <taxon>Basidiomycota</taxon>
        <taxon>Agaricomycotina</taxon>
        <taxon>Agaricomycetes</taxon>
        <taxon>Agaricomycetidae</taxon>
        <taxon>Boletales</taxon>
        <taxon>Suillineae</taxon>
        <taxon>Suillaceae</taxon>
        <taxon>Suillus</taxon>
    </lineage>
</organism>
<sequence>MVLHIKQGTAPYLEEEDGTCITNATLKSIHCRCHAAWAELVVKKLVPPTWVRLCTSGQTLMWSIMEMEFPLLWLDMDGWKLTLLCTTDYPNWQKCHLDQDGSWKNPDKTATKHKAMDNNNNNSMHSDTKPVKVVLKG</sequence>
<evidence type="ECO:0000313" key="3">
    <source>
        <dbReference type="Proteomes" id="UP000807769"/>
    </source>
</evidence>
<reference evidence="2" key="1">
    <citation type="journal article" date="2020" name="New Phytol.">
        <title>Comparative genomics reveals dynamic genome evolution in host specialist ectomycorrhizal fungi.</title>
        <authorList>
            <person name="Lofgren L.A."/>
            <person name="Nguyen N.H."/>
            <person name="Vilgalys R."/>
            <person name="Ruytinx J."/>
            <person name="Liao H.L."/>
            <person name="Branco S."/>
            <person name="Kuo A."/>
            <person name="LaButti K."/>
            <person name="Lipzen A."/>
            <person name="Andreopoulos W."/>
            <person name="Pangilinan J."/>
            <person name="Riley R."/>
            <person name="Hundley H."/>
            <person name="Na H."/>
            <person name="Barry K."/>
            <person name="Grigoriev I.V."/>
            <person name="Stajich J.E."/>
            <person name="Kennedy P.G."/>
        </authorList>
    </citation>
    <scope>NUCLEOTIDE SEQUENCE</scope>
    <source>
        <strain evidence="2">MN1</strain>
    </source>
</reference>
<keyword evidence="3" id="KW-1185">Reference proteome</keyword>
<evidence type="ECO:0000256" key="1">
    <source>
        <dbReference type="SAM" id="MobiDB-lite"/>
    </source>
</evidence>
<accession>A0A9P7AVV5</accession>
<comment type="caution">
    <text evidence="2">The sequence shown here is derived from an EMBL/GenBank/DDBJ whole genome shotgun (WGS) entry which is preliminary data.</text>
</comment>
<gene>
    <name evidence="2" type="ORF">BJ212DRAFT_1489363</name>
</gene>
<proteinExistence type="predicted"/>
<dbReference type="GeneID" id="64635430"/>
<evidence type="ECO:0000313" key="2">
    <source>
        <dbReference type="EMBL" id="KAG1796457.1"/>
    </source>
</evidence>
<feature type="compositionally biased region" description="Basic and acidic residues" evidence="1">
    <location>
        <begin position="106"/>
        <end position="116"/>
    </location>
</feature>
<feature type="region of interest" description="Disordered" evidence="1">
    <location>
        <begin position="106"/>
        <end position="129"/>
    </location>
</feature>
<protein>
    <submittedName>
        <fullName evidence="2">Uncharacterized protein</fullName>
    </submittedName>
</protein>